<reference evidence="4" key="1">
    <citation type="submission" date="2018-06" db="EMBL/GenBank/DDBJ databases">
        <authorList>
            <person name="Zhirakovskaya E."/>
        </authorList>
    </citation>
    <scope>NUCLEOTIDE SEQUENCE</scope>
</reference>
<evidence type="ECO:0000256" key="2">
    <source>
        <dbReference type="SAM" id="Phobius"/>
    </source>
</evidence>
<keyword evidence="2" id="KW-0472">Membrane</keyword>
<sequence length="318" mass="34379">MESEAKYAVVGAFVFAIASAALVFVIWLGQVNLDREYAEYQVVFKGPVRGLSQSGEVRFNGIKVGEVRDLRLDSHDPNIVLARIQIFAETPVKEDSYAQLEPQGITGLAYIQIYGGTTHGQKLLPKPGNLYAQIPTKQAQLEGLVAGGEDVLLSANTALVRVIDLLSTKNLDQFSQILANLNDLSSQFSSDKSMDGDIGKMVRSITKAANSIELAAIQMAEFAEVGTTLLEGDTTQMIAEIDAAANELEATSATAKQLIEQMSEPMAQFSNEGLSELTLALTDLRAMLQAVERVVEEVDRSPGEFIAGEPVTEVEVPR</sequence>
<dbReference type="InterPro" id="IPR003399">
    <property type="entry name" value="Mce/MlaD"/>
</dbReference>
<keyword evidence="2" id="KW-0812">Transmembrane</keyword>
<feature type="coiled-coil region" evidence="1">
    <location>
        <begin position="241"/>
        <end position="294"/>
    </location>
</feature>
<dbReference type="PANTHER" id="PTHR36698">
    <property type="entry name" value="BLL5892 PROTEIN"/>
    <property type="match status" value="1"/>
</dbReference>
<proteinExistence type="predicted"/>
<organism evidence="4">
    <name type="scientific">hydrothermal vent metagenome</name>
    <dbReference type="NCBI Taxonomy" id="652676"/>
    <lineage>
        <taxon>unclassified sequences</taxon>
        <taxon>metagenomes</taxon>
        <taxon>ecological metagenomes</taxon>
    </lineage>
</organism>
<name>A0A3B0S723_9ZZZZ</name>
<dbReference type="PANTHER" id="PTHR36698:SF2">
    <property type="entry name" value="MCE_MLAD DOMAIN-CONTAINING PROTEIN"/>
    <property type="match status" value="1"/>
</dbReference>
<evidence type="ECO:0000259" key="3">
    <source>
        <dbReference type="Pfam" id="PF02470"/>
    </source>
</evidence>
<keyword evidence="1" id="KW-0175">Coiled coil</keyword>
<dbReference type="AlphaFoldDB" id="A0A3B0S723"/>
<evidence type="ECO:0000313" key="4">
    <source>
        <dbReference type="EMBL" id="VAV96636.1"/>
    </source>
</evidence>
<evidence type="ECO:0000256" key="1">
    <source>
        <dbReference type="SAM" id="Coils"/>
    </source>
</evidence>
<feature type="domain" description="Mce/MlaD" evidence="3">
    <location>
        <begin position="41"/>
        <end position="114"/>
    </location>
</feature>
<protein>
    <submittedName>
        <fullName evidence="4">ABC transporter, substrate-binding protein (Cluster 9, phospholipid)</fullName>
    </submittedName>
</protein>
<feature type="transmembrane region" description="Helical" evidence="2">
    <location>
        <begin position="7"/>
        <end position="28"/>
    </location>
</feature>
<keyword evidence="2" id="KW-1133">Transmembrane helix</keyword>
<accession>A0A3B0S723</accession>
<gene>
    <name evidence="4" type="ORF">MNBD_ALPHA06-434</name>
</gene>
<dbReference type="EMBL" id="UOEE01000228">
    <property type="protein sequence ID" value="VAV96636.1"/>
    <property type="molecule type" value="Genomic_DNA"/>
</dbReference>
<dbReference type="Pfam" id="PF02470">
    <property type="entry name" value="MlaD"/>
    <property type="match status" value="1"/>
</dbReference>